<keyword evidence="4" id="KW-0443">Lipid metabolism</keyword>
<evidence type="ECO:0000313" key="6">
    <source>
        <dbReference type="Ensembl" id="ENSAPOP00000029475.1"/>
    </source>
</evidence>
<dbReference type="InterPro" id="IPR051496">
    <property type="entry name" value="H-rev107_PLA/AT"/>
</dbReference>
<feature type="domain" description="LRAT" evidence="5">
    <location>
        <begin position="20"/>
        <end position="139"/>
    </location>
</feature>
<dbReference type="GO" id="GO:0004623">
    <property type="term" value="F:phospholipase A2 activity"/>
    <property type="evidence" value="ECO:0007669"/>
    <property type="project" value="TreeGrafter"/>
</dbReference>
<evidence type="ECO:0000256" key="1">
    <source>
        <dbReference type="ARBA" id="ARBA00007824"/>
    </source>
</evidence>
<proteinExistence type="inferred from homology"/>
<dbReference type="GO" id="GO:0070292">
    <property type="term" value="P:N-acylphosphatidylethanolamine metabolic process"/>
    <property type="evidence" value="ECO:0007669"/>
    <property type="project" value="TreeGrafter"/>
</dbReference>
<dbReference type="Ensembl" id="ENSAPOT00000032076.1">
    <property type="protein sequence ID" value="ENSAPOP00000029475.1"/>
    <property type="gene ID" value="ENSAPOG00000015287.1"/>
</dbReference>
<keyword evidence="7" id="KW-1185">Reference proteome</keyword>
<dbReference type="PANTHER" id="PTHR13943:SF31">
    <property type="entry name" value="PHOSPHOLIPASE A AND ACYLTRANSFERASE 3"/>
    <property type="match status" value="1"/>
</dbReference>
<dbReference type="Proteomes" id="UP000257200">
    <property type="component" value="Unplaced"/>
</dbReference>
<sequence length="204" mass="23254">CFYLLFSLFQFDSEPKPGDLIEIFRGTYKHWAIYIGGHEVVHLIPPTNPAADLGPIGDLLTLFDSSTATVRRQKISDVVGSSRFQINNLLDDTHRPREPHVIVTAACRMVGRELPYNAATYNCEHFVTELRYGEAESRQVSGTKMFLYNETKNKKYVLLGKSDCDVKTRELVLKNRKICVRRMAAKVSNRKHGFMFTIGPRLLS</sequence>
<evidence type="ECO:0000259" key="5">
    <source>
        <dbReference type="PROSITE" id="PS51934"/>
    </source>
</evidence>
<keyword evidence="2" id="KW-0808">Transferase</keyword>
<keyword evidence="3" id="KW-0378">Hydrolase</keyword>
<reference evidence="6" key="2">
    <citation type="submission" date="2025-09" db="UniProtKB">
        <authorList>
            <consortium name="Ensembl"/>
        </authorList>
    </citation>
    <scope>IDENTIFICATION</scope>
</reference>
<evidence type="ECO:0000256" key="4">
    <source>
        <dbReference type="ARBA" id="ARBA00023098"/>
    </source>
</evidence>
<dbReference type="GO" id="GO:0008970">
    <property type="term" value="F:phospholipase A1 activity"/>
    <property type="evidence" value="ECO:0007669"/>
    <property type="project" value="TreeGrafter"/>
</dbReference>
<comment type="similarity">
    <text evidence="1">Belongs to the H-rev107 family.</text>
</comment>
<dbReference type="GO" id="GO:0016410">
    <property type="term" value="F:N-acyltransferase activity"/>
    <property type="evidence" value="ECO:0007669"/>
    <property type="project" value="TreeGrafter"/>
</dbReference>
<evidence type="ECO:0000313" key="7">
    <source>
        <dbReference type="Proteomes" id="UP000257200"/>
    </source>
</evidence>
<name>A0A3Q1HNA6_9TELE</name>
<evidence type="ECO:0000256" key="2">
    <source>
        <dbReference type="ARBA" id="ARBA00022679"/>
    </source>
</evidence>
<dbReference type="PROSITE" id="PS51934">
    <property type="entry name" value="LRAT"/>
    <property type="match status" value="1"/>
</dbReference>
<dbReference type="InParanoid" id="A0A3Q1HNA6"/>
<evidence type="ECO:0000256" key="3">
    <source>
        <dbReference type="ARBA" id="ARBA00022801"/>
    </source>
</evidence>
<dbReference type="Gene3D" id="3.90.1720.10">
    <property type="entry name" value="endopeptidase domain like (from Nostoc punctiforme)"/>
    <property type="match status" value="1"/>
</dbReference>
<reference evidence="6" key="1">
    <citation type="submission" date="2025-08" db="UniProtKB">
        <authorList>
            <consortium name="Ensembl"/>
        </authorList>
    </citation>
    <scope>IDENTIFICATION</scope>
</reference>
<dbReference type="AlphaFoldDB" id="A0A3Q1HNA6"/>
<dbReference type="STRING" id="80966.ENSAPOP00000029475"/>
<protein>
    <submittedName>
        <fullName evidence="6">Retinoic acid receptor responder 3-like</fullName>
    </submittedName>
</protein>
<dbReference type="GeneTree" id="ENSGT00940000162660"/>
<organism evidence="6 7">
    <name type="scientific">Acanthochromis polyacanthus</name>
    <name type="common">spiny chromis</name>
    <dbReference type="NCBI Taxonomy" id="80966"/>
    <lineage>
        <taxon>Eukaryota</taxon>
        <taxon>Metazoa</taxon>
        <taxon>Chordata</taxon>
        <taxon>Craniata</taxon>
        <taxon>Vertebrata</taxon>
        <taxon>Euteleostomi</taxon>
        <taxon>Actinopterygii</taxon>
        <taxon>Neopterygii</taxon>
        <taxon>Teleostei</taxon>
        <taxon>Neoteleostei</taxon>
        <taxon>Acanthomorphata</taxon>
        <taxon>Ovalentaria</taxon>
        <taxon>Pomacentridae</taxon>
        <taxon>Acanthochromis</taxon>
    </lineage>
</organism>
<dbReference type="Pfam" id="PF04970">
    <property type="entry name" value="LRAT"/>
    <property type="match status" value="1"/>
</dbReference>
<dbReference type="GO" id="GO:0005737">
    <property type="term" value="C:cytoplasm"/>
    <property type="evidence" value="ECO:0007669"/>
    <property type="project" value="TreeGrafter"/>
</dbReference>
<dbReference type="PANTHER" id="PTHR13943">
    <property type="entry name" value="HRAS-LIKE SUPPRESSOR - RELATED"/>
    <property type="match status" value="1"/>
</dbReference>
<accession>A0A3Q1HNA6</accession>
<dbReference type="InterPro" id="IPR007053">
    <property type="entry name" value="LRAT_dom"/>
</dbReference>